<comment type="catalytic activity">
    <reaction evidence="8 9">
        <text>a 6-O-methyl-2'-deoxyguanosine in DNA + L-cysteinyl-[protein] = S-methyl-L-cysteinyl-[protein] + a 2'-deoxyguanosine in DNA</text>
        <dbReference type="Rhea" id="RHEA:24000"/>
        <dbReference type="Rhea" id="RHEA-COMP:10131"/>
        <dbReference type="Rhea" id="RHEA-COMP:10132"/>
        <dbReference type="Rhea" id="RHEA-COMP:11367"/>
        <dbReference type="Rhea" id="RHEA-COMP:11368"/>
        <dbReference type="ChEBI" id="CHEBI:29950"/>
        <dbReference type="ChEBI" id="CHEBI:82612"/>
        <dbReference type="ChEBI" id="CHEBI:85445"/>
        <dbReference type="ChEBI" id="CHEBI:85448"/>
        <dbReference type="EC" id="2.1.1.63"/>
    </reaction>
</comment>
<comment type="similarity">
    <text evidence="2 9">Belongs to the MGMT family.</text>
</comment>
<dbReference type="InterPro" id="IPR014048">
    <property type="entry name" value="MethylDNA_cys_MeTrfase_DNA-bd"/>
</dbReference>
<dbReference type="Gene3D" id="1.10.10.10">
    <property type="entry name" value="Winged helix-like DNA-binding domain superfamily/Winged helix DNA-binding domain"/>
    <property type="match status" value="1"/>
</dbReference>
<comment type="function">
    <text evidence="9">Involved in the cellular defense against the biological effects of O6-methylguanine (O6-MeG) and O4-methylthymine (O4-MeT) in DNA. Repairs the methylated nucleobase in DNA by stoichiometrically transferring the methyl group to a cysteine residue in the enzyme. This is a suicide reaction: the enzyme is irreversibly inactivated.</text>
</comment>
<dbReference type="AlphaFoldDB" id="A0A6S6UDR8"/>
<accession>A0A6S6UDR8</accession>
<protein>
    <recommendedName>
        <fullName evidence="9">Methylated-DNA--protein-cysteine methyltransferase</fullName>
        <ecNumber evidence="9">2.1.1.63</ecNumber>
    </recommendedName>
    <alternativeName>
        <fullName evidence="9">6-O-methylguanine-DNA methyltransferase</fullName>
        <shortName evidence="9">MGMT</shortName>
    </alternativeName>
    <alternativeName>
        <fullName evidence="9">O-6-methylguanine-DNA-alkyltransferase</fullName>
    </alternativeName>
</protein>
<comment type="miscellaneous">
    <text evidence="9">This enzyme catalyzes only one turnover and therefore is not strictly catalytic. According to one definition, an enzyme is a biocatalyst that acts repeatedly and over many reaction cycles.</text>
</comment>
<dbReference type="Gene3D" id="3.30.160.70">
    <property type="entry name" value="Methylated DNA-protein cysteine methyltransferase domain"/>
    <property type="match status" value="1"/>
</dbReference>
<name>A0A6S6UDR8_9GAMM</name>
<dbReference type="GO" id="GO:0006307">
    <property type="term" value="P:DNA alkylation repair"/>
    <property type="evidence" value="ECO:0007669"/>
    <property type="project" value="UniProtKB-UniRule"/>
</dbReference>
<proteinExistence type="inferred from homology"/>
<dbReference type="EMBL" id="CACVAT010000417">
    <property type="protein sequence ID" value="CAA6825906.1"/>
    <property type="molecule type" value="Genomic_DNA"/>
</dbReference>
<comment type="catalytic activity">
    <reaction evidence="1 9">
        <text>a 4-O-methyl-thymidine in DNA + L-cysteinyl-[protein] = a thymidine in DNA + S-methyl-L-cysteinyl-[protein]</text>
        <dbReference type="Rhea" id="RHEA:53428"/>
        <dbReference type="Rhea" id="RHEA-COMP:10131"/>
        <dbReference type="Rhea" id="RHEA-COMP:10132"/>
        <dbReference type="Rhea" id="RHEA-COMP:13555"/>
        <dbReference type="Rhea" id="RHEA-COMP:13556"/>
        <dbReference type="ChEBI" id="CHEBI:29950"/>
        <dbReference type="ChEBI" id="CHEBI:82612"/>
        <dbReference type="ChEBI" id="CHEBI:137386"/>
        <dbReference type="ChEBI" id="CHEBI:137387"/>
        <dbReference type="EC" id="2.1.1.63"/>
    </reaction>
</comment>
<dbReference type="InterPro" id="IPR001497">
    <property type="entry name" value="MethylDNA_cys_MeTrfase_AS"/>
</dbReference>
<dbReference type="Pfam" id="PF02870">
    <property type="entry name" value="Methyltransf_1N"/>
    <property type="match status" value="1"/>
</dbReference>
<feature type="active site" description="Nucleophile; methyl group acceptor" evidence="9">
    <location>
        <position position="132"/>
    </location>
</feature>
<reference evidence="12" key="1">
    <citation type="submission" date="2020-01" db="EMBL/GenBank/DDBJ databases">
        <authorList>
            <person name="Meier V. D."/>
            <person name="Meier V D."/>
        </authorList>
    </citation>
    <scope>NUCLEOTIDE SEQUENCE</scope>
    <source>
        <strain evidence="12">HLG_WM_MAG_09</strain>
    </source>
</reference>
<dbReference type="InterPro" id="IPR036388">
    <property type="entry name" value="WH-like_DNA-bd_sf"/>
</dbReference>
<dbReference type="GO" id="GO:0003908">
    <property type="term" value="F:methylated-DNA-[protein]-cysteine S-methyltransferase activity"/>
    <property type="evidence" value="ECO:0007669"/>
    <property type="project" value="UniProtKB-UniRule"/>
</dbReference>
<evidence type="ECO:0000256" key="5">
    <source>
        <dbReference type="ARBA" id="ARBA00022679"/>
    </source>
</evidence>
<evidence type="ECO:0000256" key="3">
    <source>
        <dbReference type="ARBA" id="ARBA00022490"/>
    </source>
</evidence>
<keyword evidence="7 9" id="KW-0234">DNA repair</keyword>
<dbReference type="CDD" id="cd06445">
    <property type="entry name" value="ATase"/>
    <property type="match status" value="1"/>
</dbReference>
<feature type="domain" description="Methylated-DNA-[protein]-cysteine S-methyltransferase DNA binding" evidence="10">
    <location>
        <begin position="81"/>
        <end position="161"/>
    </location>
</feature>
<dbReference type="HAMAP" id="MF_00772">
    <property type="entry name" value="OGT"/>
    <property type="match status" value="1"/>
</dbReference>
<sequence length="164" mass="18552">MADPTIMEYALMYIDYLNSPIGLVEIEASEQGINRVDFVDTETQSINTNSHTDMCRQQLEEYFTSTRRTFDLTLDQQRGTDFQRSVWERLLEIPYGEQRAYRDIAEALNNPKAVRAVGAANGRNPIAIIVPCHRVIGSNGTLTGYASGLERKAWLLKHEGITLL</sequence>
<dbReference type="Pfam" id="PF01035">
    <property type="entry name" value="DNA_binding_1"/>
    <property type="match status" value="1"/>
</dbReference>
<evidence type="ECO:0000256" key="1">
    <source>
        <dbReference type="ARBA" id="ARBA00001286"/>
    </source>
</evidence>
<organism evidence="12">
    <name type="scientific">uncultured Thiotrichaceae bacterium</name>
    <dbReference type="NCBI Taxonomy" id="298394"/>
    <lineage>
        <taxon>Bacteria</taxon>
        <taxon>Pseudomonadati</taxon>
        <taxon>Pseudomonadota</taxon>
        <taxon>Gammaproteobacteria</taxon>
        <taxon>Thiotrichales</taxon>
        <taxon>Thiotrichaceae</taxon>
        <taxon>environmental samples</taxon>
    </lineage>
</organism>
<evidence type="ECO:0000256" key="9">
    <source>
        <dbReference type="HAMAP-Rule" id="MF_00772"/>
    </source>
</evidence>
<dbReference type="InterPro" id="IPR023546">
    <property type="entry name" value="MGMT"/>
</dbReference>
<dbReference type="SUPFAM" id="SSF46767">
    <property type="entry name" value="Methylated DNA-protein cysteine methyltransferase, C-terminal domain"/>
    <property type="match status" value="1"/>
</dbReference>
<evidence type="ECO:0000259" key="10">
    <source>
        <dbReference type="Pfam" id="PF01035"/>
    </source>
</evidence>
<dbReference type="PROSITE" id="PS00374">
    <property type="entry name" value="MGMT"/>
    <property type="match status" value="1"/>
</dbReference>
<keyword evidence="4 9" id="KW-0489">Methyltransferase</keyword>
<gene>
    <name evidence="12" type="ORF">HELGO_WM18384</name>
</gene>
<dbReference type="FunFam" id="1.10.10.10:FF:000214">
    <property type="entry name" value="Methylated-DNA--protein-cysteine methyltransferase"/>
    <property type="match status" value="1"/>
</dbReference>
<dbReference type="PANTHER" id="PTHR10815:SF5">
    <property type="entry name" value="METHYLATED-DNA--PROTEIN-CYSTEINE METHYLTRANSFERASE"/>
    <property type="match status" value="1"/>
</dbReference>
<dbReference type="GO" id="GO:0005737">
    <property type="term" value="C:cytoplasm"/>
    <property type="evidence" value="ECO:0007669"/>
    <property type="project" value="UniProtKB-SubCell"/>
</dbReference>
<dbReference type="GO" id="GO:0032259">
    <property type="term" value="P:methylation"/>
    <property type="evidence" value="ECO:0007669"/>
    <property type="project" value="UniProtKB-KW"/>
</dbReference>
<feature type="domain" description="Methylguanine DNA methyltransferase ribonuclease-like" evidence="11">
    <location>
        <begin position="12"/>
        <end position="75"/>
    </location>
</feature>
<dbReference type="EC" id="2.1.1.63" evidence="9"/>
<evidence type="ECO:0000259" key="11">
    <source>
        <dbReference type="Pfam" id="PF02870"/>
    </source>
</evidence>
<dbReference type="NCBIfam" id="TIGR00589">
    <property type="entry name" value="ogt"/>
    <property type="match status" value="1"/>
</dbReference>
<evidence type="ECO:0000256" key="8">
    <source>
        <dbReference type="ARBA" id="ARBA00049348"/>
    </source>
</evidence>
<evidence type="ECO:0000313" key="12">
    <source>
        <dbReference type="EMBL" id="CAA6825906.1"/>
    </source>
</evidence>
<dbReference type="InterPro" id="IPR036631">
    <property type="entry name" value="MGMT_N_sf"/>
</dbReference>
<dbReference type="InterPro" id="IPR036217">
    <property type="entry name" value="MethylDNA_cys_MeTrfase_DNAb"/>
</dbReference>
<keyword evidence="6 9" id="KW-0227">DNA damage</keyword>
<keyword evidence="3 9" id="KW-0963">Cytoplasm</keyword>
<evidence type="ECO:0000256" key="6">
    <source>
        <dbReference type="ARBA" id="ARBA00022763"/>
    </source>
</evidence>
<keyword evidence="5 9" id="KW-0808">Transferase</keyword>
<dbReference type="PANTHER" id="PTHR10815">
    <property type="entry name" value="METHYLATED-DNA--PROTEIN-CYSTEINE METHYLTRANSFERASE"/>
    <property type="match status" value="1"/>
</dbReference>
<evidence type="ECO:0000256" key="4">
    <source>
        <dbReference type="ARBA" id="ARBA00022603"/>
    </source>
</evidence>
<dbReference type="InterPro" id="IPR008332">
    <property type="entry name" value="MethylG_MeTrfase_N"/>
</dbReference>
<evidence type="ECO:0000256" key="7">
    <source>
        <dbReference type="ARBA" id="ARBA00023204"/>
    </source>
</evidence>
<dbReference type="SUPFAM" id="SSF53155">
    <property type="entry name" value="Methylated DNA-protein cysteine methyltransferase domain"/>
    <property type="match status" value="1"/>
</dbReference>
<comment type="subcellular location">
    <subcellularLocation>
        <location evidence="9">Cytoplasm</location>
    </subcellularLocation>
</comment>
<evidence type="ECO:0000256" key="2">
    <source>
        <dbReference type="ARBA" id="ARBA00008711"/>
    </source>
</evidence>